<proteinExistence type="predicted"/>
<dbReference type="PANTHER" id="PTHR21666">
    <property type="entry name" value="PEPTIDASE-RELATED"/>
    <property type="match status" value="1"/>
</dbReference>
<protein>
    <recommendedName>
        <fullName evidence="4">Peptidoglycan DD-metalloendopeptidase family protein</fullName>
    </recommendedName>
</protein>
<dbReference type="GO" id="GO:0004222">
    <property type="term" value="F:metalloendopeptidase activity"/>
    <property type="evidence" value="ECO:0007669"/>
    <property type="project" value="TreeGrafter"/>
</dbReference>
<dbReference type="Proteomes" id="UP000223913">
    <property type="component" value="Unassembled WGS sequence"/>
</dbReference>
<dbReference type="PANTHER" id="PTHR21666:SF270">
    <property type="entry name" value="MUREIN HYDROLASE ACTIVATOR ENVC"/>
    <property type="match status" value="1"/>
</dbReference>
<name>A0A2D0N543_FLAN2</name>
<dbReference type="AlphaFoldDB" id="A0A2D0N543"/>
<dbReference type="Pfam" id="PF17660">
    <property type="entry name" value="BTRD1"/>
    <property type="match status" value="5"/>
</dbReference>
<dbReference type="EMBL" id="PDUD01000035">
    <property type="protein sequence ID" value="PHN02893.1"/>
    <property type="molecule type" value="Genomic_DNA"/>
</dbReference>
<dbReference type="RefSeq" id="WP_099153608.1">
    <property type="nucleotide sequence ID" value="NZ_PDUD01000035.1"/>
</dbReference>
<keyword evidence="3" id="KW-1185">Reference proteome</keyword>
<dbReference type="Gene3D" id="2.70.70.10">
    <property type="entry name" value="Glucose Permease (Domain IIA)"/>
    <property type="match status" value="1"/>
</dbReference>
<accession>A0A2D0N543</accession>
<keyword evidence="1" id="KW-0732">Signal</keyword>
<dbReference type="CDD" id="cd12797">
    <property type="entry name" value="M23_peptidase"/>
    <property type="match status" value="1"/>
</dbReference>
<organism evidence="2 3">
    <name type="scientific">Flavilitoribacter nigricans (strain ATCC 23147 / DSM 23189 / NBRC 102662 / NCIMB 1420 / SS-2)</name>
    <name type="common">Lewinella nigricans</name>
    <dbReference type="NCBI Taxonomy" id="1122177"/>
    <lineage>
        <taxon>Bacteria</taxon>
        <taxon>Pseudomonadati</taxon>
        <taxon>Bacteroidota</taxon>
        <taxon>Saprospiria</taxon>
        <taxon>Saprospirales</taxon>
        <taxon>Lewinellaceae</taxon>
        <taxon>Flavilitoribacter</taxon>
    </lineage>
</organism>
<feature type="chain" id="PRO_5012926170" description="Peptidoglycan DD-metalloendopeptidase family protein" evidence="1">
    <location>
        <begin position="25"/>
        <end position="534"/>
    </location>
</feature>
<dbReference type="InterPro" id="IPR050570">
    <property type="entry name" value="Cell_wall_metabolism_enzyme"/>
</dbReference>
<evidence type="ECO:0000313" key="3">
    <source>
        <dbReference type="Proteomes" id="UP000223913"/>
    </source>
</evidence>
<dbReference type="SUPFAM" id="SSF51261">
    <property type="entry name" value="Duplicated hybrid motif"/>
    <property type="match status" value="1"/>
</dbReference>
<evidence type="ECO:0000256" key="1">
    <source>
        <dbReference type="SAM" id="SignalP"/>
    </source>
</evidence>
<comment type="caution">
    <text evidence="2">The sequence shown here is derived from an EMBL/GenBank/DDBJ whole genome shotgun (WGS) entry which is preliminary data.</text>
</comment>
<dbReference type="OrthoDB" id="9793489at2"/>
<sequence>MKKIFLTLTPLMILLLSSFQILNAQIRATTTLPSARYSTSSTAPYILPFLADDFKPGERVSTGNHAAGIQALGEDIGVQRYTGNSNWTPYHPGKNGSANSDYLIYNKPIYAMRSGKIVGCWCNAPQNAKPGEKHPYLSSDNKRIPGGGNMLWVDHADGTRVLYAHMIPGTIPGNLCANKSTIFPKKLGAGESENMYVMLPADKQVNIQQGQYLGRAGNSGSSTAPHLHIHLQKGNQAAPLNFSKGLYLMRPNNKANIASKWTALNGSTIPDGKILLWPHRKLTNEYARHGLPAGDYQRLFDHLADSGFAPEWIDGYSVGNKIFYNFVWRKSTGAWRAYHGLNSAAYQSVMNKAVSDGYSPLQVESIKYGNSVLYAAIFKKGLSGAWTAKHGLSAAQHQANFNNLTGSGYRPMSVSVVSINGNKQYTVLYRKVNIGSYVLKSSLTSAQYQAEVNSNKAAGRKPVYIAAYMHNGTPYFSAIFAQNPGGSWIAKHDQTAAQYQANYNNSTGSGYLTRVVTGYDGAQANHRFASVWRK</sequence>
<evidence type="ECO:0000313" key="2">
    <source>
        <dbReference type="EMBL" id="PHN02893.1"/>
    </source>
</evidence>
<gene>
    <name evidence="2" type="ORF">CRP01_29230</name>
</gene>
<feature type="signal peptide" evidence="1">
    <location>
        <begin position="1"/>
        <end position="24"/>
    </location>
</feature>
<evidence type="ECO:0008006" key="4">
    <source>
        <dbReference type="Google" id="ProtNLM"/>
    </source>
</evidence>
<reference evidence="2 3" key="1">
    <citation type="submission" date="2017-10" db="EMBL/GenBank/DDBJ databases">
        <title>The draft genome sequence of Lewinella nigricans NBRC 102662.</title>
        <authorList>
            <person name="Wang K."/>
        </authorList>
    </citation>
    <scope>NUCLEOTIDE SEQUENCE [LARGE SCALE GENOMIC DNA]</scope>
    <source>
        <strain evidence="2 3">NBRC 102662</strain>
    </source>
</reference>
<dbReference type="InterPro" id="IPR049511">
    <property type="entry name" value="PGH-like_rpt"/>
</dbReference>
<dbReference type="InterPro" id="IPR011055">
    <property type="entry name" value="Dup_hybrid_motif"/>
</dbReference>